<dbReference type="EMBL" id="JAPWDV010000003">
    <property type="protein sequence ID" value="KAJ6217956.1"/>
    <property type="molecule type" value="Genomic_DNA"/>
</dbReference>
<dbReference type="InterPro" id="IPR006020">
    <property type="entry name" value="PTB/PI_dom"/>
</dbReference>
<dbReference type="PROSITE" id="PS01179">
    <property type="entry name" value="PID"/>
    <property type="match status" value="1"/>
</dbReference>
<dbReference type="SUPFAM" id="SSF50729">
    <property type="entry name" value="PH domain-like"/>
    <property type="match status" value="1"/>
</dbReference>
<dbReference type="InterPro" id="IPR010449">
    <property type="entry name" value="Numb_domain"/>
</dbReference>
<evidence type="ECO:0000256" key="3">
    <source>
        <dbReference type="SAM" id="MobiDB-lite"/>
    </source>
</evidence>
<accession>A0A9Q0RKR3</accession>
<evidence type="ECO:0000313" key="6">
    <source>
        <dbReference type="Proteomes" id="UP001142055"/>
    </source>
</evidence>
<dbReference type="AlphaFoldDB" id="A0A9Q0RKR3"/>
<protein>
    <recommendedName>
        <fullName evidence="4">PID domain-containing protein</fullName>
    </recommendedName>
</protein>
<gene>
    <name evidence="5" type="ORF">RDWZM_009113</name>
</gene>
<dbReference type="SMART" id="SM00462">
    <property type="entry name" value="PTB"/>
    <property type="match status" value="1"/>
</dbReference>
<feature type="compositionally biased region" description="Polar residues" evidence="3">
    <location>
        <begin position="94"/>
        <end position="104"/>
    </location>
</feature>
<dbReference type="GO" id="GO:0005737">
    <property type="term" value="C:cytoplasm"/>
    <property type="evidence" value="ECO:0007669"/>
    <property type="project" value="TreeGrafter"/>
</dbReference>
<dbReference type="OMA" id="IRRSFHM"/>
<dbReference type="FunFam" id="2.30.29.30:FF:000031">
    <property type="entry name" value="protein numb isoform X1"/>
    <property type="match status" value="1"/>
</dbReference>
<dbReference type="CDD" id="cd01268">
    <property type="entry name" value="PTB_Numb"/>
    <property type="match status" value="1"/>
</dbReference>
<comment type="caution">
    <text evidence="5">The sequence shown here is derived from an EMBL/GenBank/DDBJ whole genome shotgun (WGS) entry which is preliminary data.</text>
</comment>
<organism evidence="5 6">
    <name type="scientific">Blomia tropicalis</name>
    <name type="common">Mite</name>
    <dbReference type="NCBI Taxonomy" id="40697"/>
    <lineage>
        <taxon>Eukaryota</taxon>
        <taxon>Metazoa</taxon>
        <taxon>Ecdysozoa</taxon>
        <taxon>Arthropoda</taxon>
        <taxon>Chelicerata</taxon>
        <taxon>Arachnida</taxon>
        <taxon>Acari</taxon>
        <taxon>Acariformes</taxon>
        <taxon>Sarcoptiformes</taxon>
        <taxon>Astigmata</taxon>
        <taxon>Glycyphagoidea</taxon>
        <taxon>Echimyopodidae</taxon>
        <taxon>Blomia</taxon>
    </lineage>
</organism>
<sequence length="786" mass="87324">MGSKHSTLHRQLKQQDVPNCDLMTAVDSAVNSVNGNGHNSSTTSPYYEVKKGTFRRKLSVRNISIRRSFHMSKKHTRLNHRVSSTTDDLHPTAISVNNGPSTSTQLTPNVTMVTANTSNGDQFVSSNTPLPTQQRSTASTSNCSNSNFNRNGDKFVMDRIRKSFRNSFRRKKDHVPESIKPHQWQSDETAVKAGSCTFSVKYLGCVEVFESRGMQICEDALRRLRNSRRRPIKGTLYVTGDGLRVVDDETKGLLVDQTIEKVSFCAPDRSHERGFSYICRDGTTRRWMCHGFHATKDSGERLSHAVGCAFSVCLERKQRRDKEAVSSVFDEKTSTFTRTGSFRASSITERMQDPQVAKTSDPPPIKAVHNPYAVERPHAAVSLLQRQGSLRGGPLNHASPFKRQLSLRLGIDTLPSITVGSSSNVQSSTNVISPLTNSYSASGNHRERAHSLDFTAALENVEPIEEVSPPCHKIINPLLESASVPQQSTCKVDQQSSSIAAMCQELSQGLSILSAKTDVEIDNNHNNFWPSIKDDLTTSTITTSSLKNTTTTTSFSAFGLIFIRFKFRTNFSILPLDKWISTNSKPLVEPLKPLIPPPIVDQMPQITAPPPPSSPPYSTTFSQFKPDSTDYHSSLFSDLTTSLKENLINSNSTHIKNSSPSVVNNEPTISNSIPKHNGIATTTSTTTVSTTSDPFDAGWVDLTDRPFDDNQPSSSVIVSSVVIPYKSTNPFLDLSQYETNSIQSTHFLRHHRYRRLIINNNNQQQQQQLLRTTINKCSLHLKFICS</sequence>
<evidence type="ECO:0000259" key="4">
    <source>
        <dbReference type="PROSITE" id="PS01179"/>
    </source>
</evidence>
<reference evidence="5" key="1">
    <citation type="submission" date="2022-12" db="EMBL/GenBank/DDBJ databases">
        <title>Genome assemblies of Blomia tropicalis.</title>
        <authorList>
            <person name="Cui Y."/>
        </authorList>
    </citation>
    <scope>NUCLEOTIDE SEQUENCE</scope>
    <source>
        <tissue evidence="5">Adult mites</tissue>
    </source>
</reference>
<feature type="compositionally biased region" description="Low complexity" evidence="3">
    <location>
        <begin position="135"/>
        <end position="149"/>
    </location>
</feature>
<dbReference type="InterPro" id="IPR016698">
    <property type="entry name" value="Numb/numb-like"/>
</dbReference>
<feature type="domain" description="PID" evidence="4">
    <location>
        <begin position="194"/>
        <end position="325"/>
    </location>
</feature>
<dbReference type="Proteomes" id="UP001142055">
    <property type="component" value="Chromosome 3"/>
</dbReference>
<name>A0A9Q0RKR3_BLOTA</name>
<dbReference type="PANTHER" id="PTHR47368">
    <property type="entry name" value="NUMB"/>
    <property type="match status" value="1"/>
</dbReference>
<keyword evidence="2" id="KW-0597">Phosphoprotein</keyword>
<evidence type="ECO:0000256" key="1">
    <source>
        <dbReference type="ARBA" id="ARBA00022473"/>
    </source>
</evidence>
<feature type="compositionally biased region" description="Polar residues" evidence="3">
    <location>
        <begin position="120"/>
        <end position="134"/>
    </location>
</feature>
<dbReference type="Pfam" id="PF06311">
    <property type="entry name" value="NumbF"/>
    <property type="match status" value="1"/>
</dbReference>
<keyword evidence="6" id="KW-1185">Reference proteome</keyword>
<evidence type="ECO:0000256" key="2">
    <source>
        <dbReference type="ARBA" id="ARBA00022553"/>
    </source>
</evidence>
<dbReference type="Pfam" id="PF00640">
    <property type="entry name" value="PID"/>
    <property type="match status" value="1"/>
</dbReference>
<dbReference type="Gene3D" id="2.30.29.30">
    <property type="entry name" value="Pleckstrin-homology domain (PH domain)/Phosphotyrosine-binding domain (PTB)"/>
    <property type="match status" value="1"/>
</dbReference>
<feature type="region of interest" description="Disordered" evidence="3">
    <location>
        <begin position="120"/>
        <end position="149"/>
    </location>
</feature>
<proteinExistence type="predicted"/>
<feature type="region of interest" description="Disordered" evidence="3">
    <location>
        <begin position="74"/>
        <end position="104"/>
    </location>
</feature>
<evidence type="ECO:0000313" key="5">
    <source>
        <dbReference type="EMBL" id="KAJ6217956.1"/>
    </source>
</evidence>
<keyword evidence="1" id="KW-0217">Developmental protein</keyword>
<feature type="region of interest" description="Disordered" evidence="3">
    <location>
        <begin position="669"/>
        <end position="688"/>
    </location>
</feature>
<dbReference type="InterPro" id="IPR011993">
    <property type="entry name" value="PH-like_dom_sf"/>
</dbReference>
<dbReference type="PANTHER" id="PTHR47368:SF2">
    <property type="entry name" value="PID DOMAIN-CONTAINING PROTEIN"/>
    <property type="match status" value="1"/>
</dbReference>